<keyword evidence="1" id="KW-0175">Coiled coil</keyword>
<comment type="caution">
    <text evidence="2">The sequence shown here is derived from an EMBL/GenBank/DDBJ whole genome shotgun (WGS) entry which is preliminary data.</text>
</comment>
<sequence length="154" mass="17698">MHRDLAHMLSVSARDAKELKRGLNAAYNKLDQSRERASHAEKLALEMLLRVREAEEEREKAMREASAVREDLGRYKALLESAHKDIRRGQSLLQDHEHLRYEAEAAAARARDTARQMKQRRLIELAREQGRKMGYDEGVQAGQRIGYYDGQSPG</sequence>
<name>A0AAD4QEK3_9AGAM</name>
<dbReference type="AlphaFoldDB" id="A0AAD4QEK3"/>
<reference evidence="2" key="1">
    <citation type="submission" date="2022-01" db="EMBL/GenBank/DDBJ databases">
        <title>Comparative genomics reveals a dynamic genome evolution in the ectomycorrhizal milk-cap (Lactarius) mushrooms.</title>
        <authorList>
            <consortium name="DOE Joint Genome Institute"/>
            <person name="Lebreton A."/>
            <person name="Tang N."/>
            <person name="Kuo A."/>
            <person name="LaButti K."/>
            <person name="Drula E."/>
            <person name="Barry K."/>
            <person name="Clum A."/>
            <person name="Lipzen A."/>
            <person name="Mousain D."/>
            <person name="Ng V."/>
            <person name="Wang R."/>
            <person name="Wang X."/>
            <person name="Dai Y."/>
            <person name="Henrissat B."/>
            <person name="Grigoriev I.V."/>
            <person name="Guerin-Laguette A."/>
            <person name="Yu F."/>
            <person name="Martin F.M."/>
        </authorList>
    </citation>
    <scope>NUCLEOTIDE SEQUENCE</scope>
    <source>
        <strain evidence="2">QP</strain>
    </source>
</reference>
<dbReference type="EMBL" id="JAKELL010000004">
    <property type="protein sequence ID" value="KAH8999146.1"/>
    <property type="molecule type" value="Genomic_DNA"/>
</dbReference>
<accession>A0AAD4QEK3</accession>
<feature type="coiled-coil region" evidence="1">
    <location>
        <begin position="16"/>
        <end position="71"/>
    </location>
</feature>
<dbReference type="Proteomes" id="UP001201163">
    <property type="component" value="Unassembled WGS sequence"/>
</dbReference>
<evidence type="ECO:0000256" key="1">
    <source>
        <dbReference type="SAM" id="Coils"/>
    </source>
</evidence>
<keyword evidence="3" id="KW-1185">Reference proteome</keyword>
<evidence type="ECO:0000313" key="2">
    <source>
        <dbReference type="EMBL" id="KAH8999146.1"/>
    </source>
</evidence>
<evidence type="ECO:0000313" key="3">
    <source>
        <dbReference type="Proteomes" id="UP001201163"/>
    </source>
</evidence>
<protein>
    <submittedName>
        <fullName evidence="2">Uncharacterized protein</fullName>
    </submittedName>
</protein>
<feature type="non-terminal residue" evidence="2">
    <location>
        <position position="154"/>
    </location>
</feature>
<organism evidence="2 3">
    <name type="scientific">Lactarius akahatsu</name>
    <dbReference type="NCBI Taxonomy" id="416441"/>
    <lineage>
        <taxon>Eukaryota</taxon>
        <taxon>Fungi</taxon>
        <taxon>Dikarya</taxon>
        <taxon>Basidiomycota</taxon>
        <taxon>Agaricomycotina</taxon>
        <taxon>Agaricomycetes</taxon>
        <taxon>Russulales</taxon>
        <taxon>Russulaceae</taxon>
        <taxon>Lactarius</taxon>
    </lineage>
</organism>
<gene>
    <name evidence="2" type="ORF">EDB92DRAFT_1791045</name>
</gene>
<proteinExistence type="predicted"/>